<gene>
    <name evidence="3" type="ORF">NDU88_008319</name>
</gene>
<dbReference type="AlphaFoldDB" id="A0AAV7RVR4"/>
<dbReference type="Proteomes" id="UP001066276">
    <property type="component" value="Chromosome 5"/>
</dbReference>
<protein>
    <submittedName>
        <fullName evidence="3">Uncharacterized protein</fullName>
    </submittedName>
</protein>
<evidence type="ECO:0000313" key="4">
    <source>
        <dbReference type="Proteomes" id="UP001066276"/>
    </source>
</evidence>
<comment type="caution">
    <text evidence="3">The sequence shown here is derived from an EMBL/GenBank/DDBJ whole genome shotgun (WGS) entry which is preliminary data.</text>
</comment>
<organism evidence="3 4">
    <name type="scientific">Pleurodeles waltl</name>
    <name type="common">Iberian ribbed newt</name>
    <dbReference type="NCBI Taxonomy" id="8319"/>
    <lineage>
        <taxon>Eukaryota</taxon>
        <taxon>Metazoa</taxon>
        <taxon>Chordata</taxon>
        <taxon>Craniata</taxon>
        <taxon>Vertebrata</taxon>
        <taxon>Euteleostomi</taxon>
        <taxon>Amphibia</taxon>
        <taxon>Batrachia</taxon>
        <taxon>Caudata</taxon>
        <taxon>Salamandroidea</taxon>
        <taxon>Salamandridae</taxon>
        <taxon>Pleurodelinae</taxon>
        <taxon>Pleurodeles</taxon>
    </lineage>
</organism>
<feature type="region of interest" description="Disordered" evidence="2">
    <location>
        <begin position="1"/>
        <end position="32"/>
    </location>
</feature>
<reference evidence="3" key="1">
    <citation type="journal article" date="2022" name="bioRxiv">
        <title>Sequencing and chromosome-scale assembly of the giantPleurodeles waltlgenome.</title>
        <authorList>
            <person name="Brown T."/>
            <person name="Elewa A."/>
            <person name="Iarovenko S."/>
            <person name="Subramanian E."/>
            <person name="Araus A.J."/>
            <person name="Petzold A."/>
            <person name="Susuki M."/>
            <person name="Suzuki K.-i.T."/>
            <person name="Hayashi T."/>
            <person name="Toyoda A."/>
            <person name="Oliveira C."/>
            <person name="Osipova E."/>
            <person name="Leigh N.D."/>
            <person name="Simon A."/>
            <person name="Yun M.H."/>
        </authorList>
    </citation>
    <scope>NUCLEOTIDE SEQUENCE</scope>
    <source>
        <strain evidence="3">20211129_DDA</strain>
        <tissue evidence="3">Liver</tissue>
    </source>
</reference>
<evidence type="ECO:0000256" key="1">
    <source>
        <dbReference type="SAM" id="Coils"/>
    </source>
</evidence>
<feature type="coiled-coil region" evidence="1">
    <location>
        <begin position="58"/>
        <end position="120"/>
    </location>
</feature>
<proteinExistence type="predicted"/>
<evidence type="ECO:0000313" key="3">
    <source>
        <dbReference type="EMBL" id="KAJ1155590.1"/>
    </source>
</evidence>
<sequence>MGSTKGKSMEDGVTPTPRSQNPKPQAKENMDKLDTILKENRDSQQAIENRLDMIAMNMNIMKDDLAKLSDRLKQKESTVADILPTHIDNKNAIVKLQQQVEALQERIEDAEGRSQRNNIRILGN</sequence>
<keyword evidence="1" id="KW-0175">Coiled coil</keyword>
<evidence type="ECO:0000256" key="2">
    <source>
        <dbReference type="SAM" id="MobiDB-lite"/>
    </source>
</evidence>
<dbReference type="EMBL" id="JANPWB010000009">
    <property type="protein sequence ID" value="KAJ1155590.1"/>
    <property type="molecule type" value="Genomic_DNA"/>
</dbReference>
<keyword evidence="4" id="KW-1185">Reference proteome</keyword>
<accession>A0AAV7RVR4</accession>
<name>A0AAV7RVR4_PLEWA</name>